<comment type="caution">
    <text evidence="2">The sequence shown here is derived from an EMBL/GenBank/DDBJ whole genome shotgun (WGS) entry which is preliminary data.</text>
</comment>
<keyword evidence="1" id="KW-1133">Transmembrane helix</keyword>
<keyword evidence="1" id="KW-0812">Transmembrane</keyword>
<proteinExistence type="predicted"/>
<gene>
    <name evidence="2" type="ORF">CDAR_484191</name>
</gene>
<keyword evidence="3" id="KW-1185">Reference proteome</keyword>
<evidence type="ECO:0000313" key="3">
    <source>
        <dbReference type="Proteomes" id="UP001054837"/>
    </source>
</evidence>
<organism evidence="2 3">
    <name type="scientific">Caerostris darwini</name>
    <dbReference type="NCBI Taxonomy" id="1538125"/>
    <lineage>
        <taxon>Eukaryota</taxon>
        <taxon>Metazoa</taxon>
        <taxon>Ecdysozoa</taxon>
        <taxon>Arthropoda</taxon>
        <taxon>Chelicerata</taxon>
        <taxon>Arachnida</taxon>
        <taxon>Araneae</taxon>
        <taxon>Araneomorphae</taxon>
        <taxon>Entelegynae</taxon>
        <taxon>Araneoidea</taxon>
        <taxon>Araneidae</taxon>
        <taxon>Caerostris</taxon>
    </lineage>
</organism>
<evidence type="ECO:0000313" key="2">
    <source>
        <dbReference type="EMBL" id="GIY41855.1"/>
    </source>
</evidence>
<dbReference type="AlphaFoldDB" id="A0AAV4TAR1"/>
<evidence type="ECO:0000256" key="1">
    <source>
        <dbReference type="SAM" id="Phobius"/>
    </source>
</evidence>
<dbReference type="EMBL" id="BPLQ01009118">
    <property type="protein sequence ID" value="GIY41855.1"/>
    <property type="molecule type" value="Genomic_DNA"/>
</dbReference>
<accession>A0AAV4TAR1</accession>
<keyword evidence="1" id="KW-0472">Membrane</keyword>
<feature type="transmembrane region" description="Helical" evidence="1">
    <location>
        <begin position="21"/>
        <end position="45"/>
    </location>
</feature>
<protein>
    <submittedName>
        <fullName evidence="2">Uncharacterized protein</fullName>
    </submittedName>
</protein>
<dbReference type="Proteomes" id="UP001054837">
    <property type="component" value="Unassembled WGS sequence"/>
</dbReference>
<sequence>MTKIITREKVYCFGNFITQEIWALQMVGVEFVTLQCVIFTSSVLIGQSTNFKQSATFLGIFSIFWRTTYLHQLRDEKNNGRKFPCHPQVGVGRLDSWVPGLCLTEEQASELSVPFPQIYTMLLLLSMEGQRPLEVRDICNGSGLDPLETGLGSATFPLSLYLHVGHRLGTKGM</sequence>
<name>A0AAV4TAR1_9ARAC</name>
<reference evidence="2 3" key="1">
    <citation type="submission" date="2021-06" db="EMBL/GenBank/DDBJ databases">
        <title>Caerostris darwini draft genome.</title>
        <authorList>
            <person name="Kono N."/>
            <person name="Arakawa K."/>
        </authorList>
    </citation>
    <scope>NUCLEOTIDE SEQUENCE [LARGE SCALE GENOMIC DNA]</scope>
</reference>